<dbReference type="EMBL" id="QWLA01000050">
    <property type="protein sequence ID" value="RIH84879.1"/>
    <property type="molecule type" value="Genomic_DNA"/>
</dbReference>
<reference evidence="1 2" key="1">
    <citation type="submission" date="2018-08" db="EMBL/GenBank/DDBJ databases">
        <title>Meiothermus roseus NBRC 110900 genome sequencing project.</title>
        <authorList>
            <person name="Da Costa M.S."/>
            <person name="Albuquerque L."/>
            <person name="Raposo P."/>
            <person name="Froufe H.J.C."/>
            <person name="Barroso C.S."/>
            <person name="Egas C."/>
        </authorList>
    </citation>
    <scope>NUCLEOTIDE SEQUENCE [LARGE SCALE GENOMIC DNA]</scope>
    <source>
        <strain evidence="1 2">NBRC 110900</strain>
    </source>
</reference>
<sequence>MHSLETAWVFESPLEPLWSALIEVGQWGGWWPGLERCELLEPADEWGVGARYRQVWRLTPSRRVTLEVRVSEVIAPHLLELHTTHGFSRWGLTEEDGLTLVHHTWVAEDPAACTVLLCAGARGLARHLGLCLKEQGSWLRPLNEADGFPPWS</sequence>
<evidence type="ECO:0000313" key="1">
    <source>
        <dbReference type="EMBL" id="RIH84879.1"/>
    </source>
</evidence>
<dbReference type="OrthoDB" id="5402478at2"/>
<dbReference type="RefSeq" id="WP_119278671.1">
    <property type="nucleotide sequence ID" value="NZ_QWLA01000050.1"/>
</dbReference>
<protein>
    <recommendedName>
        <fullName evidence="3">Polyketide cyclase / dehydrase and lipid transport</fullName>
    </recommendedName>
</protein>
<dbReference type="Proteomes" id="UP000265341">
    <property type="component" value="Unassembled WGS sequence"/>
</dbReference>
<keyword evidence="2" id="KW-1185">Reference proteome</keyword>
<evidence type="ECO:0008006" key="3">
    <source>
        <dbReference type="Google" id="ProtNLM"/>
    </source>
</evidence>
<name>A0A399EPB4_9DEIN</name>
<dbReference type="Gene3D" id="3.30.530.20">
    <property type="match status" value="1"/>
</dbReference>
<comment type="caution">
    <text evidence="1">The sequence shown here is derived from an EMBL/GenBank/DDBJ whole genome shotgun (WGS) entry which is preliminary data.</text>
</comment>
<organism evidence="1 2">
    <name type="scientific">Calidithermus roseus</name>
    <dbReference type="NCBI Taxonomy" id="1644118"/>
    <lineage>
        <taxon>Bacteria</taxon>
        <taxon>Thermotogati</taxon>
        <taxon>Deinococcota</taxon>
        <taxon>Deinococci</taxon>
        <taxon>Thermales</taxon>
        <taxon>Thermaceae</taxon>
        <taxon>Calidithermus</taxon>
    </lineage>
</organism>
<accession>A0A399EPB4</accession>
<evidence type="ECO:0000313" key="2">
    <source>
        <dbReference type="Proteomes" id="UP000265341"/>
    </source>
</evidence>
<proteinExistence type="predicted"/>
<dbReference type="AlphaFoldDB" id="A0A399EPB4"/>
<dbReference type="InterPro" id="IPR023393">
    <property type="entry name" value="START-like_dom_sf"/>
</dbReference>
<dbReference type="SUPFAM" id="SSF55961">
    <property type="entry name" value="Bet v1-like"/>
    <property type="match status" value="1"/>
</dbReference>
<gene>
    <name evidence="1" type="ORF">Mrose_02444</name>
</gene>